<dbReference type="InterPro" id="IPR011042">
    <property type="entry name" value="6-blade_b-propeller_TolB-like"/>
</dbReference>
<reference evidence="3" key="1">
    <citation type="journal article" date="2019" name="Int. J. Syst. Evol. Microbiol.">
        <title>The Global Catalogue of Microorganisms (GCM) 10K type strain sequencing project: providing services to taxonomists for standard genome sequencing and annotation.</title>
        <authorList>
            <consortium name="The Broad Institute Genomics Platform"/>
            <consortium name="The Broad Institute Genome Sequencing Center for Infectious Disease"/>
            <person name="Wu L."/>
            <person name="Ma J."/>
        </authorList>
    </citation>
    <scope>NUCLEOTIDE SEQUENCE [LARGE SCALE GENOMIC DNA]</scope>
    <source>
        <strain evidence="3">KCTC 52640</strain>
    </source>
</reference>
<gene>
    <name evidence="2" type="ORF">ACFOSU_04570</name>
</gene>
<dbReference type="PANTHER" id="PTHR19328">
    <property type="entry name" value="HEDGEHOG-INTERACTING PROTEIN"/>
    <property type="match status" value="1"/>
</dbReference>
<dbReference type="PANTHER" id="PTHR19328:SF75">
    <property type="entry name" value="ALDOSE SUGAR DEHYDROGENASE YLII"/>
    <property type="match status" value="1"/>
</dbReference>
<sequence length="395" mass="41871">MLALLVSISACGGGGSDGGSAADDGPSAYSVERVFANLAFSQITDLQSDAAVAERLYVVQKNGVIRRFDPGDPTDGSAVFLDISNTADFNTGGEGGLLGLAFDPGFATNGQFYVHYTRANPRRVTISRFTFTGALPVDPATEQVVLSVDHPARDNHYGGALAFGPADGLLYLTMGDGGGAFDPDNNAQDRTQRLGKILRIDVSTTGLGNTPNYSIPSDNPFAANSNGFAEEIFAYGFRNPFRLSMDQPDLNTQTVWVADVGQNAREEVDIVERGGNYGWDCWEGTRVVSSNEGASSACAGSSDAAFIAPVTEYGRSVGRSITGGYVYRGSRLPGLVGRYIHGDFVSGRVFAYDPRSDTAERLASTDLQISTFGRDTTGALYIADFGGGLYRLNVN</sequence>
<feature type="domain" description="Glucose/Sorbosone dehydrogenase" evidence="1">
    <location>
        <begin position="54"/>
        <end position="382"/>
    </location>
</feature>
<dbReference type="Gene3D" id="2.120.10.30">
    <property type="entry name" value="TolB, C-terminal domain"/>
    <property type="match status" value="1"/>
</dbReference>
<dbReference type="EMBL" id="JBHRSS010000003">
    <property type="protein sequence ID" value="MFC3103160.1"/>
    <property type="molecule type" value="Genomic_DNA"/>
</dbReference>
<dbReference type="Proteomes" id="UP001595462">
    <property type="component" value="Unassembled WGS sequence"/>
</dbReference>
<evidence type="ECO:0000313" key="2">
    <source>
        <dbReference type="EMBL" id="MFC3103160.1"/>
    </source>
</evidence>
<organism evidence="2 3">
    <name type="scientific">Salinisphaera aquimarina</name>
    <dbReference type="NCBI Taxonomy" id="2094031"/>
    <lineage>
        <taxon>Bacteria</taxon>
        <taxon>Pseudomonadati</taxon>
        <taxon>Pseudomonadota</taxon>
        <taxon>Gammaproteobacteria</taxon>
        <taxon>Salinisphaerales</taxon>
        <taxon>Salinisphaeraceae</taxon>
        <taxon>Salinisphaera</taxon>
    </lineage>
</organism>
<evidence type="ECO:0000259" key="1">
    <source>
        <dbReference type="Pfam" id="PF07995"/>
    </source>
</evidence>
<dbReference type="InterPro" id="IPR012938">
    <property type="entry name" value="Glc/Sorbosone_DH"/>
</dbReference>
<dbReference type="InterPro" id="IPR011041">
    <property type="entry name" value="Quinoprot_gluc/sorb_DH_b-prop"/>
</dbReference>
<dbReference type="Pfam" id="PF07995">
    <property type="entry name" value="GSDH"/>
    <property type="match status" value="1"/>
</dbReference>
<comment type="caution">
    <text evidence="2">The sequence shown here is derived from an EMBL/GenBank/DDBJ whole genome shotgun (WGS) entry which is preliminary data.</text>
</comment>
<evidence type="ECO:0000313" key="3">
    <source>
        <dbReference type="Proteomes" id="UP001595462"/>
    </source>
</evidence>
<proteinExistence type="predicted"/>
<accession>A0ABV7EKE7</accession>
<keyword evidence="3" id="KW-1185">Reference proteome</keyword>
<name>A0ABV7EKE7_9GAMM</name>
<dbReference type="SUPFAM" id="SSF50952">
    <property type="entry name" value="Soluble quinoprotein glucose dehydrogenase"/>
    <property type="match status" value="1"/>
</dbReference>
<protein>
    <submittedName>
        <fullName evidence="2">PQQ-dependent sugar dehydrogenase</fullName>
    </submittedName>
</protein>